<reference evidence="8" key="1">
    <citation type="submission" date="2022-12" db="EMBL/GenBank/DDBJ databases">
        <title>Paraconexibacter alkalitolerans sp. nov. and Baekduia alba sp. nov., isolated from soil and emended description of the genera Paraconexibacter (Chun et al., 2020) and Baekduia (An et al., 2020).</title>
        <authorList>
            <person name="Vieira S."/>
            <person name="Huber K.J."/>
            <person name="Geppert A."/>
            <person name="Wolf J."/>
            <person name="Neumann-Schaal M."/>
            <person name="Muesken M."/>
            <person name="Overmann J."/>
        </authorList>
    </citation>
    <scope>NUCLEOTIDE SEQUENCE</scope>
    <source>
        <strain evidence="8">AEG42_29</strain>
    </source>
</reference>
<gene>
    <name evidence="8" type="primary">pstC1</name>
    <name evidence="8" type="ORF">DSM112329_01706</name>
</gene>
<dbReference type="Pfam" id="PF00528">
    <property type="entry name" value="BPD_transp_1"/>
    <property type="match status" value="1"/>
</dbReference>
<feature type="transmembrane region" description="Helical" evidence="5">
    <location>
        <begin position="97"/>
        <end position="117"/>
    </location>
</feature>
<evidence type="ECO:0000256" key="2">
    <source>
        <dbReference type="ARBA" id="ARBA00022692"/>
    </source>
</evidence>
<keyword evidence="3 5" id="KW-1133">Transmembrane helix</keyword>
<name>A0AAU7AT80_9ACTN</name>
<dbReference type="InterPro" id="IPR000515">
    <property type="entry name" value="MetI-like"/>
</dbReference>
<dbReference type="GO" id="GO:0006817">
    <property type="term" value="P:phosphate ion transport"/>
    <property type="evidence" value="ECO:0007669"/>
    <property type="project" value="UniProtKB-KW"/>
</dbReference>
<comment type="similarity">
    <text evidence="6">Belongs to the binding-protein-dependent transport system permease family. CysTW subfamily.</text>
</comment>
<comment type="caution">
    <text evidence="6">Lacks conserved residue(s) required for the propagation of feature annotation.</text>
</comment>
<dbReference type="PANTHER" id="PTHR42727:SF1">
    <property type="entry name" value="PHOSPHATE TRANSPORT SYSTEM PERMEASE"/>
    <property type="match status" value="1"/>
</dbReference>
<organism evidence="8">
    <name type="scientific">Paraconexibacter sp. AEG42_29</name>
    <dbReference type="NCBI Taxonomy" id="2997339"/>
    <lineage>
        <taxon>Bacteria</taxon>
        <taxon>Bacillati</taxon>
        <taxon>Actinomycetota</taxon>
        <taxon>Thermoleophilia</taxon>
        <taxon>Solirubrobacterales</taxon>
        <taxon>Paraconexibacteraceae</taxon>
        <taxon>Paraconexibacter</taxon>
    </lineage>
</organism>
<dbReference type="PROSITE" id="PS50928">
    <property type="entry name" value="ABC_TM1"/>
    <property type="match status" value="1"/>
</dbReference>
<keyword evidence="2 5" id="KW-0812">Transmembrane</keyword>
<feature type="transmembrane region" description="Helical" evidence="5">
    <location>
        <begin position="179"/>
        <end position="200"/>
    </location>
</feature>
<keyword evidence="6" id="KW-0592">Phosphate transport</keyword>
<proteinExistence type="inferred from homology"/>
<dbReference type="CDD" id="cd06261">
    <property type="entry name" value="TM_PBP2"/>
    <property type="match status" value="1"/>
</dbReference>
<comment type="subcellular location">
    <subcellularLocation>
        <location evidence="5">Cell membrane</location>
        <topology evidence="5">Multi-pass membrane protein</topology>
    </subcellularLocation>
    <subcellularLocation>
        <location evidence="1">Membrane</location>
        <topology evidence="1">Multi-pass membrane protein</topology>
    </subcellularLocation>
</comment>
<dbReference type="InterPro" id="IPR011864">
    <property type="entry name" value="Phosphate_PstC"/>
</dbReference>
<dbReference type="EMBL" id="CP114014">
    <property type="protein sequence ID" value="XAY04868.1"/>
    <property type="molecule type" value="Genomic_DNA"/>
</dbReference>
<evidence type="ECO:0000256" key="1">
    <source>
        <dbReference type="ARBA" id="ARBA00004141"/>
    </source>
</evidence>
<accession>A0AAU7AT80</accession>
<feature type="domain" description="ABC transmembrane type-1" evidence="7">
    <location>
        <begin position="57"/>
        <end position="274"/>
    </location>
</feature>
<dbReference type="InterPro" id="IPR035906">
    <property type="entry name" value="MetI-like_sf"/>
</dbReference>
<dbReference type="Gene3D" id="1.10.3720.10">
    <property type="entry name" value="MetI-like"/>
    <property type="match status" value="1"/>
</dbReference>
<keyword evidence="6" id="KW-1003">Cell membrane</keyword>
<keyword evidence="4 5" id="KW-0472">Membrane</keyword>
<dbReference type="KEGG" id="parq:DSM112329_01706"/>
<evidence type="ECO:0000256" key="4">
    <source>
        <dbReference type="ARBA" id="ARBA00023136"/>
    </source>
</evidence>
<dbReference type="AlphaFoldDB" id="A0AAU7AT80"/>
<evidence type="ECO:0000256" key="6">
    <source>
        <dbReference type="RuleBase" id="RU363054"/>
    </source>
</evidence>
<evidence type="ECO:0000256" key="3">
    <source>
        <dbReference type="ARBA" id="ARBA00022989"/>
    </source>
</evidence>
<feature type="transmembrane region" description="Helical" evidence="5">
    <location>
        <begin position="256"/>
        <end position="278"/>
    </location>
</feature>
<sequence length="286" mass="29394">MVAAGISVLTTILIVLSLAKETISFFSDVSIFDYLFGGKWTPQLAGDQASFGVVPLVTATLYITGIAMLVAVPLGLLAAIYLAEYAPTRVRKVVKPILEVLAGVPTIVFGFFALTFLTPEVLRPLFGTDVSQSNQLAGGLLVGLLVLPTIASIAEDALTSVPASLREGSFGLGASRLTTSLRVVLPAALSGVIAALVLGASRAIGETLVILLAAGSGQLLPGTVGSPTEPSGSMAAFIASTATGDAATGSIAYETIFAVGTTLFVICLTLNLISISLVNKYRQVYE</sequence>
<evidence type="ECO:0000259" key="7">
    <source>
        <dbReference type="PROSITE" id="PS50928"/>
    </source>
</evidence>
<dbReference type="SUPFAM" id="SSF161098">
    <property type="entry name" value="MetI-like"/>
    <property type="match status" value="1"/>
</dbReference>
<comment type="function">
    <text evidence="6">Part of the binding-protein-dependent transport system for phosphate; probably responsible for the translocation of the substrate across the membrane.</text>
</comment>
<keyword evidence="5" id="KW-0813">Transport</keyword>
<dbReference type="NCBIfam" id="TIGR02138">
    <property type="entry name" value="phosphate_pstC"/>
    <property type="match status" value="1"/>
</dbReference>
<protein>
    <recommendedName>
        <fullName evidence="6">Phosphate transport system permease protein</fullName>
    </recommendedName>
</protein>
<evidence type="ECO:0000313" key="8">
    <source>
        <dbReference type="EMBL" id="XAY04868.1"/>
    </source>
</evidence>
<dbReference type="PANTHER" id="PTHR42727">
    <property type="entry name" value="PHOSPHATE TRANSPORT SYSTEM PERMEASE PROTEIN"/>
    <property type="match status" value="1"/>
</dbReference>
<feature type="transmembrane region" description="Helical" evidence="5">
    <location>
        <begin position="61"/>
        <end position="85"/>
    </location>
</feature>
<evidence type="ECO:0000256" key="5">
    <source>
        <dbReference type="RuleBase" id="RU363032"/>
    </source>
</evidence>
<dbReference type="GO" id="GO:0005886">
    <property type="term" value="C:plasma membrane"/>
    <property type="evidence" value="ECO:0007669"/>
    <property type="project" value="UniProtKB-SubCell"/>
</dbReference>
<dbReference type="GO" id="GO:0005315">
    <property type="term" value="F:phosphate transmembrane transporter activity"/>
    <property type="evidence" value="ECO:0007669"/>
    <property type="project" value="InterPro"/>
</dbReference>